<dbReference type="STRING" id="742726.HMPREF9448_01609"/>
<keyword evidence="1" id="KW-1133">Transmembrane helix</keyword>
<evidence type="ECO:0000313" key="2">
    <source>
        <dbReference type="EMBL" id="EJZ63771.1"/>
    </source>
</evidence>
<evidence type="ECO:0000256" key="1">
    <source>
        <dbReference type="SAM" id="Phobius"/>
    </source>
</evidence>
<keyword evidence="3" id="KW-1185">Reference proteome</keyword>
<keyword evidence="1" id="KW-0812">Transmembrane</keyword>
<name>K0WZM9_9BACT</name>
<dbReference type="AlphaFoldDB" id="K0WZM9"/>
<protein>
    <submittedName>
        <fullName evidence="2">Uncharacterized protein</fullName>
    </submittedName>
</protein>
<reference evidence="2 3" key="1">
    <citation type="submission" date="2012-08" db="EMBL/GenBank/DDBJ databases">
        <title>The Genome Sequence of Barnesiella intestinihominis YIT 11860.</title>
        <authorList>
            <consortium name="The Broad Institute Genome Sequencing Platform"/>
            <person name="Earl A."/>
            <person name="Ward D."/>
            <person name="Feldgarden M."/>
            <person name="Gevers D."/>
            <person name="Morotomi M."/>
            <person name="Walker B."/>
            <person name="Young S.K."/>
            <person name="Zeng Q."/>
            <person name="Gargeya S."/>
            <person name="Fitzgerald M."/>
            <person name="Haas B."/>
            <person name="Abouelleil A."/>
            <person name="Alvarado L."/>
            <person name="Arachchi H.M."/>
            <person name="Berlin A.M."/>
            <person name="Chapman S.B."/>
            <person name="Goldberg J."/>
            <person name="Griggs A."/>
            <person name="Gujja S."/>
            <person name="Hansen M."/>
            <person name="Howarth C."/>
            <person name="Imamovic A."/>
            <person name="Larimer J."/>
            <person name="McCowen C."/>
            <person name="Montmayeur A."/>
            <person name="Murphy C."/>
            <person name="Neiman D."/>
            <person name="Pearson M."/>
            <person name="Priest M."/>
            <person name="Roberts A."/>
            <person name="Saif S."/>
            <person name="Shea T."/>
            <person name="Sisk P."/>
            <person name="Sykes S."/>
            <person name="Wortman J."/>
            <person name="Nusbaum C."/>
            <person name="Birren B."/>
        </authorList>
    </citation>
    <scope>NUCLEOTIDE SEQUENCE [LARGE SCALE GENOMIC DNA]</scope>
    <source>
        <strain evidence="2 3">YIT 11860</strain>
    </source>
</reference>
<dbReference type="EMBL" id="ADLE01000011">
    <property type="protein sequence ID" value="EJZ63771.1"/>
    <property type="molecule type" value="Genomic_DNA"/>
</dbReference>
<proteinExistence type="predicted"/>
<organism evidence="2 3">
    <name type="scientific">Barnesiella intestinihominis YIT 11860</name>
    <dbReference type="NCBI Taxonomy" id="742726"/>
    <lineage>
        <taxon>Bacteria</taxon>
        <taxon>Pseudomonadati</taxon>
        <taxon>Bacteroidota</taxon>
        <taxon>Bacteroidia</taxon>
        <taxon>Bacteroidales</taxon>
        <taxon>Barnesiellaceae</taxon>
        <taxon>Barnesiella</taxon>
    </lineage>
</organism>
<gene>
    <name evidence="2" type="ORF">HMPREF9448_01609</name>
</gene>
<accession>K0WZM9</accession>
<dbReference type="Proteomes" id="UP000006044">
    <property type="component" value="Unassembled WGS sequence"/>
</dbReference>
<sequence>MLLFCNNIQIVVYIIEIYLYNIYIYILLSYLSKRLFLSQNNYN</sequence>
<feature type="transmembrane region" description="Helical" evidence="1">
    <location>
        <begin position="12"/>
        <end position="31"/>
    </location>
</feature>
<comment type="caution">
    <text evidence="2">The sequence shown here is derived from an EMBL/GenBank/DDBJ whole genome shotgun (WGS) entry which is preliminary data.</text>
</comment>
<keyword evidence="1" id="KW-0472">Membrane</keyword>
<dbReference type="HOGENOM" id="CLU_3230169_0_0_10"/>
<evidence type="ECO:0000313" key="3">
    <source>
        <dbReference type="Proteomes" id="UP000006044"/>
    </source>
</evidence>